<name>A0A177I244_9HYPH</name>
<gene>
    <name evidence="1" type="ORF">F8B43_0212</name>
</gene>
<dbReference type="InterPro" id="IPR045442">
    <property type="entry name" value="DUF6505"/>
</dbReference>
<dbReference type="OMA" id="FEFSNWS"/>
<organism evidence="1 2">
    <name type="scientific">Methylorubrum populi</name>
    <dbReference type="NCBI Taxonomy" id="223967"/>
    <lineage>
        <taxon>Bacteria</taxon>
        <taxon>Pseudomonadati</taxon>
        <taxon>Pseudomonadota</taxon>
        <taxon>Alphaproteobacteria</taxon>
        <taxon>Hyphomicrobiales</taxon>
        <taxon>Methylobacteriaceae</taxon>
        <taxon>Methylorubrum</taxon>
    </lineage>
</organism>
<sequence length="190" mass="20371">MTPTFGKLPRTLRLDPSDTFVFARAAEPGEWAVTGSFLFFDADLSALAGKDRAAFRSGFVGVDSLGFSTLVVVSEASEEEHAAAVEALARHIHERFGAPDREAARAAAREEIEVAASLCNLPVGSVVAMHRSERDGAIAEEFRTLHQRPPGADPLHGRAFQFVETDEDEVEEQADLVGLLRDAPAGAGRA</sequence>
<dbReference type="AlphaFoldDB" id="A0A177I244"/>
<dbReference type="Proteomes" id="UP000469949">
    <property type="component" value="Unassembled WGS sequence"/>
</dbReference>
<comment type="caution">
    <text evidence="1">The sequence shown here is derived from an EMBL/GenBank/DDBJ whole genome shotgun (WGS) entry which is preliminary data.</text>
</comment>
<dbReference type="Pfam" id="PF20115">
    <property type="entry name" value="DUF6505"/>
    <property type="match status" value="1"/>
</dbReference>
<dbReference type="EMBL" id="WEKV01000002">
    <property type="protein sequence ID" value="KAB7787759.1"/>
    <property type="molecule type" value="Genomic_DNA"/>
</dbReference>
<reference evidence="1 2" key="1">
    <citation type="submission" date="2019-10" db="EMBL/GenBank/DDBJ databases">
        <title>Draft Genome Sequence of the Caffeine Degrading Methylotroph Methylorubrum populi PINKEL.</title>
        <authorList>
            <person name="Dawson S.C."/>
            <person name="Zhang X."/>
            <person name="Wright M.E."/>
            <person name="Sharma G."/>
            <person name="Langner J.T."/>
            <person name="Ditty J.L."/>
            <person name="Subuyuj G.A."/>
        </authorList>
    </citation>
    <scope>NUCLEOTIDE SEQUENCE [LARGE SCALE GENOMIC DNA]</scope>
    <source>
        <strain evidence="1 2">Pinkel</strain>
    </source>
</reference>
<dbReference type="RefSeq" id="WP_012452388.1">
    <property type="nucleotide sequence ID" value="NZ_QFOQ01000010.1"/>
</dbReference>
<evidence type="ECO:0000313" key="2">
    <source>
        <dbReference type="Proteomes" id="UP000469949"/>
    </source>
</evidence>
<proteinExistence type="predicted"/>
<evidence type="ECO:0000313" key="1">
    <source>
        <dbReference type="EMBL" id="KAB7787759.1"/>
    </source>
</evidence>
<accession>A0A177I244</accession>
<protein>
    <submittedName>
        <fullName evidence="1">Uncharacterized protein</fullName>
    </submittedName>
</protein>